<proteinExistence type="inferred from homology"/>
<dbReference type="InterPro" id="IPR003010">
    <property type="entry name" value="C-N_Hydrolase"/>
</dbReference>
<dbReference type="PROSITE" id="PS50263">
    <property type="entry name" value="CN_HYDROLASE"/>
    <property type="match status" value="1"/>
</dbReference>
<dbReference type="PANTHER" id="PTHR23088">
    <property type="entry name" value="NITRILASE-RELATED"/>
    <property type="match status" value="1"/>
</dbReference>
<name>A0ABN3IQX4_9ACTN</name>
<dbReference type="Proteomes" id="UP001501231">
    <property type="component" value="Unassembled WGS sequence"/>
</dbReference>
<comment type="caution">
    <text evidence="4">The sequence shown here is derived from an EMBL/GenBank/DDBJ whole genome shotgun (WGS) entry which is preliminary data.</text>
</comment>
<dbReference type="EMBL" id="BAAARW010000006">
    <property type="protein sequence ID" value="GAA2410557.1"/>
    <property type="molecule type" value="Genomic_DNA"/>
</dbReference>
<evidence type="ECO:0000313" key="4">
    <source>
        <dbReference type="EMBL" id="GAA2410557.1"/>
    </source>
</evidence>
<evidence type="ECO:0000256" key="2">
    <source>
        <dbReference type="ARBA" id="ARBA00022801"/>
    </source>
</evidence>
<dbReference type="Pfam" id="PF00795">
    <property type="entry name" value="CN_hydrolase"/>
    <property type="match status" value="1"/>
</dbReference>
<dbReference type="InterPro" id="IPR045254">
    <property type="entry name" value="Nit1/2_C-N_Hydrolase"/>
</dbReference>
<protein>
    <submittedName>
        <fullName evidence="4">Carbon-nitrogen hydrolase family protein</fullName>
    </submittedName>
</protein>
<dbReference type="CDD" id="cd07572">
    <property type="entry name" value="nit"/>
    <property type="match status" value="1"/>
</dbReference>
<sequence length="279" mass="30379">MRVALAQVNADGDREANLANAGRLVREAADRGAALVVLPEFFGLYGPAEVMRAAAEPLDGPTTEWASGLAAELGIDLVPGSFVERPADRPGLFNTSVHVGPDGRVRARYRKIHLFDATIPGAETRETDLFEHGDQAVVTVLADGTRLGMSVCFDIRFPELYRALAVQADVLVCPAAFPMITTRDHWPVLLRARAIENQAFMLGCSQVGAHDWDRVSGGRSMVCDPWGLILAQASDTPGLVVCDLDFDRQRWVRGRLPALEGRRAFAPPAERPREENVNA</sequence>
<feature type="domain" description="CN hydrolase" evidence="3">
    <location>
        <begin position="1"/>
        <end position="246"/>
    </location>
</feature>
<keyword evidence="5" id="KW-1185">Reference proteome</keyword>
<dbReference type="GO" id="GO:0016787">
    <property type="term" value="F:hydrolase activity"/>
    <property type="evidence" value="ECO:0007669"/>
    <property type="project" value="UniProtKB-KW"/>
</dbReference>
<reference evidence="4 5" key="1">
    <citation type="journal article" date="2019" name="Int. J. Syst. Evol. Microbiol.">
        <title>The Global Catalogue of Microorganisms (GCM) 10K type strain sequencing project: providing services to taxonomists for standard genome sequencing and annotation.</title>
        <authorList>
            <consortium name="The Broad Institute Genomics Platform"/>
            <consortium name="The Broad Institute Genome Sequencing Center for Infectious Disease"/>
            <person name="Wu L."/>
            <person name="Ma J."/>
        </authorList>
    </citation>
    <scope>NUCLEOTIDE SEQUENCE [LARGE SCALE GENOMIC DNA]</scope>
    <source>
        <strain evidence="4 5">JCM 3325</strain>
    </source>
</reference>
<dbReference type="Gene3D" id="3.60.110.10">
    <property type="entry name" value="Carbon-nitrogen hydrolase"/>
    <property type="match status" value="1"/>
</dbReference>
<dbReference type="SUPFAM" id="SSF56317">
    <property type="entry name" value="Carbon-nitrogen hydrolase"/>
    <property type="match status" value="1"/>
</dbReference>
<gene>
    <name evidence="4" type="ORF">GCM10010191_19350</name>
</gene>
<keyword evidence="2 4" id="KW-0378">Hydrolase</keyword>
<organism evidence="4 5">
    <name type="scientific">Actinomadura vinacea</name>
    <dbReference type="NCBI Taxonomy" id="115336"/>
    <lineage>
        <taxon>Bacteria</taxon>
        <taxon>Bacillati</taxon>
        <taxon>Actinomycetota</taxon>
        <taxon>Actinomycetes</taxon>
        <taxon>Streptosporangiales</taxon>
        <taxon>Thermomonosporaceae</taxon>
        <taxon>Actinomadura</taxon>
    </lineage>
</organism>
<dbReference type="InterPro" id="IPR036526">
    <property type="entry name" value="C-N_Hydrolase_sf"/>
</dbReference>
<comment type="similarity">
    <text evidence="1">Belongs to the carbon-nitrogen hydrolase superfamily. NIT1/NIT2 family.</text>
</comment>
<dbReference type="PANTHER" id="PTHR23088:SF27">
    <property type="entry name" value="DEAMINATED GLUTATHIONE AMIDASE"/>
    <property type="match status" value="1"/>
</dbReference>
<evidence type="ECO:0000256" key="1">
    <source>
        <dbReference type="ARBA" id="ARBA00010613"/>
    </source>
</evidence>
<dbReference type="RefSeq" id="WP_344588328.1">
    <property type="nucleotide sequence ID" value="NZ_BAAARW010000006.1"/>
</dbReference>
<evidence type="ECO:0000313" key="5">
    <source>
        <dbReference type="Proteomes" id="UP001501231"/>
    </source>
</evidence>
<accession>A0ABN3IQX4</accession>
<evidence type="ECO:0000259" key="3">
    <source>
        <dbReference type="PROSITE" id="PS50263"/>
    </source>
</evidence>